<feature type="compositionally biased region" description="Low complexity" evidence="6">
    <location>
        <begin position="1"/>
        <end position="12"/>
    </location>
</feature>
<proteinExistence type="inferred from homology"/>
<dbReference type="PANTHER" id="PTHR38459:SF1">
    <property type="entry name" value="PROPHAGE BACTOPRENOL-LINKED GLUCOSE TRANSLOCASE HOMOLOG"/>
    <property type="match status" value="1"/>
</dbReference>
<feature type="transmembrane region" description="Helical" evidence="7">
    <location>
        <begin position="115"/>
        <end position="137"/>
    </location>
</feature>
<evidence type="ECO:0000256" key="4">
    <source>
        <dbReference type="ARBA" id="ARBA00022989"/>
    </source>
</evidence>
<gene>
    <name evidence="9" type="ORF">FDO65_21160</name>
</gene>
<dbReference type="GO" id="GO:0005886">
    <property type="term" value="C:plasma membrane"/>
    <property type="evidence" value="ECO:0007669"/>
    <property type="project" value="TreeGrafter"/>
</dbReference>
<name>A0A4U6Q8K9_9ACTN</name>
<feature type="transmembrane region" description="Helical" evidence="7">
    <location>
        <begin position="47"/>
        <end position="67"/>
    </location>
</feature>
<feature type="domain" description="GtrA/DPMS transmembrane" evidence="8">
    <location>
        <begin position="46"/>
        <end position="172"/>
    </location>
</feature>
<comment type="similarity">
    <text evidence="2">Belongs to the GtrA family.</text>
</comment>
<keyword evidence="5 7" id="KW-0472">Membrane</keyword>
<keyword evidence="10" id="KW-1185">Reference proteome</keyword>
<evidence type="ECO:0000256" key="5">
    <source>
        <dbReference type="ARBA" id="ARBA00023136"/>
    </source>
</evidence>
<dbReference type="Proteomes" id="UP000306985">
    <property type="component" value="Unassembled WGS sequence"/>
</dbReference>
<evidence type="ECO:0000313" key="9">
    <source>
        <dbReference type="EMBL" id="TKV56096.1"/>
    </source>
</evidence>
<evidence type="ECO:0000256" key="2">
    <source>
        <dbReference type="ARBA" id="ARBA00009399"/>
    </source>
</evidence>
<evidence type="ECO:0000256" key="6">
    <source>
        <dbReference type="SAM" id="MobiDB-lite"/>
    </source>
</evidence>
<accession>A0A4U6Q8K9</accession>
<evidence type="ECO:0000256" key="3">
    <source>
        <dbReference type="ARBA" id="ARBA00022692"/>
    </source>
</evidence>
<keyword evidence="3 7" id="KW-0812">Transmembrane</keyword>
<evidence type="ECO:0000256" key="1">
    <source>
        <dbReference type="ARBA" id="ARBA00004141"/>
    </source>
</evidence>
<dbReference type="InterPro" id="IPR007267">
    <property type="entry name" value="GtrA_DPMS_TM"/>
</dbReference>
<comment type="caution">
    <text evidence="9">The sequence shown here is derived from an EMBL/GenBank/DDBJ whole genome shotgun (WGS) entry which is preliminary data.</text>
</comment>
<dbReference type="InterPro" id="IPR051401">
    <property type="entry name" value="GtrA_CellWall_Glycosyl"/>
</dbReference>
<sequence>MSSSPSGRAAPAPAAPDAPGGPSPTPPTLVRRLWTAGQGLVRQLAKFGMVGIVALTVDIGLFNLLSYVGSDPLLDGQPLVAKVISTAAATLVAWLGNRYWTFRHTRRADAGREAVLYFVMCTIGLGIALSCLWVSHYLLGFTSPLADNIAANVVGLLLGTTFRFWAYKRFVFTGTAAPAVAAT</sequence>
<evidence type="ECO:0000256" key="7">
    <source>
        <dbReference type="SAM" id="Phobius"/>
    </source>
</evidence>
<dbReference type="GO" id="GO:0000271">
    <property type="term" value="P:polysaccharide biosynthetic process"/>
    <property type="evidence" value="ECO:0007669"/>
    <property type="project" value="InterPro"/>
</dbReference>
<evidence type="ECO:0000259" key="8">
    <source>
        <dbReference type="Pfam" id="PF04138"/>
    </source>
</evidence>
<reference evidence="9 10" key="1">
    <citation type="submission" date="2019-05" db="EMBL/GenBank/DDBJ databases">
        <title>Nakamurella sp. N5BH11, whole genome shotgun sequence.</title>
        <authorList>
            <person name="Tuo L."/>
        </authorList>
    </citation>
    <scope>NUCLEOTIDE SEQUENCE [LARGE SCALE GENOMIC DNA]</scope>
    <source>
        <strain evidence="9 10">N5BH11</strain>
    </source>
</reference>
<feature type="region of interest" description="Disordered" evidence="6">
    <location>
        <begin position="1"/>
        <end position="26"/>
    </location>
</feature>
<dbReference type="OrthoDB" id="9807815at2"/>
<dbReference type="Pfam" id="PF04138">
    <property type="entry name" value="GtrA_DPMS_TM"/>
    <property type="match status" value="1"/>
</dbReference>
<keyword evidence="4 7" id="KW-1133">Transmembrane helix</keyword>
<organism evidence="9 10">
    <name type="scientific">Nakamurella flava</name>
    <dbReference type="NCBI Taxonomy" id="2576308"/>
    <lineage>
        <taxon>Bacteria</taxon>
        <taxon>Bacillati</taxon>
        <taxon>Actinomycetota</taxon>
        <taxon>Actinomycetes</taxon>
        <taxon>Nakamurellales</taxon>
        <taxon>Nakamurellaceae</taxon>
        <taxon>Nakamurella</taxon>
    </lineage>
</organism>
<protein>
    <submittedName>
        <fullName evidence="9">GtrA family protein</fullName>
    </submittedName>
</protein>
<feature type="transmembrane region" description="Helical" evidence="7">
    <location>
        <begin position="79"/>
        <end position="95"/>
    </location>
</feature>
<dbReference type="AlphaFoldDB" id="A0A4U6Q8K9"/>
<feature type="compositionally biased region" description="Pro residues" evidence="6">
    <location>
        <begin position="13"/>
        <end position="26"/>
    </location>
</feature>
<feature type="transmembrane region" description="Helical" evidence="7">
    <location>
        <begin position="149"/>
        <end position="166"/>
    </location>
</feature>
<evidence type="ECO:0000313" key="10">
    <source>
        <dbReference type="Proteomes" id="UP000306985"/>
    </source>
</evidence>
<dbReference type="RefSeq" id="WP_137451752.1">
    <property type="nucleotide sequence ID" value="NZ_SZZH01000008.1"/>
</dbReference>
<dbReference type="EMBL" id="SZZH01000008">
    <property type="protein sequence ID" value="TKV56096.1"/>
    <property type="molecule type" value="Genomic_DNA"/>
</dbReference>
<dbReference type="PANTHER" id="PTHR38459">
    <property type="entry name" value="PROPHAGE BACTOPRENOL-LINKED GLUCOSE TRANSLOCASE HOMOLOG"/>
    <property type="match status" value="1"/>
</dbReference>
<comment type="subcellular location">
    <subcellularLocation>
        <location evidence="1">Membrane</location>
        <topology evidence="1">Multi-pass membrane protein</topology>
    </subcellularLocation>
</comment>